<dbReference type="Proteomes" id="UP000014009">
    <property type="component" value="Unassembled WGS sequence"/>
</dbReference>
<dbReference type="EMBL" id="AHEF01000021">
    <property type="protein sequence ID" value="EOP95853.1"/>
    <property type="molecule type" value="Genomic_DNA"/>
</dbReference>
<proteinExistence type="predicted"/>
<sequence>MFYHPKTNQRDFEYTSIKVNVKSGGIMGKEILFDNEGLILKLNGITGLLALKLKLKMPYNTIKSVYVDYFDPPQWMLRMPATSISPLNIFEGSFKYADEWYFLSCENRVPLVMIELKGHEKYKYVFFEIDDPTKVAADIRKHIKDL</sequence>
<dbReference type="AlphaFoldDB" id="A0A9W5VNN1"/>
<comment type="caution">
    <text evidence="1">The sequence shown here is derived from an EMBL/GenBank/DDBJ whole genome shotgun (WGS) entry which is preliminary data.</text>
</comment>
<evidence type="ECO:0000313" key="2">
    <source>
        <dbReference type="Proteomes" id="UP000014009"/>
    </source>
</evidence>
<name>A0A9W5VNN1_BACCE</name>
<evidence type="ECO:0000313" key="1">
    <source>
        <dbReference type="EMBL" id="EOP95853.1"/>
    </source>
</evidence>
<reference evidence="1 2" key="1">
    <citation type="submission" date="2012-12" db="EMBL/GenBank/DDBJ databases">
        <title>The Genome Sequence of Bacillus cereus HuB4-4.</title>
        <authorList>
            <consortium name="The Broad Institute Genome Sequencing Platform"/>
            <consortium name="The Broad Institute Genome Sequencing Center for Infectious Disease"/>
            <person name="Feldgarden M."/>
            <person name="Van der Auwera G.A."/>
            <person name="Mahillon J."/>
            <person name="Duprez V."/>
            <person name="Timmery S."/>
            <person name="Mattelet C."/>
            <person name="Dierick K."/>
            <person name="Sun M."/>
            <person name="Yu Z."/>
            <person name="Zhu L."/>
            <person name="Hu X."/>
            <person name="Shank E.B."/>
            <person name="Swiecicka I."/>
            <person name="Hansen B.M."/>
            <person name="Andrup L."/>
            <person name="Walker B."/>
            <person name="Young S.K."/>
            <person name="Zeng Q."/>
            <person name="Gargeya S."/>
            <person name="Fitzgerald M."/>
            <person name="Haas B."/>
            <person name="Abouelleil A."/>
            <person name="Alvarado L."/>
            <person name="Arachchi H.M."/>
            <person name="Berlin A.M."/>
            <person name="Chapman S.B."/>
            <person name="Dewar J."/>
            <person name="Goldberg J."/>
            <person name="Griggs A."/>
            <person name="Gujja S."/>
            <person name="Hansen M."/>
            <person name="Howarth C."/>
            <person name="Imamovic A."/>
            <person name="Larimer J."/>
            <person name="McCowan C."/>
            <person name="Murphy C."/>
            <person name="Neiman D."/>
            <person name="Pearson M."/>
            <person name="Priest M."/>
            <person name="Roberts A."/>
            <person name="Saif S."/>
            <person name="Shea T."/>
            <person name="Sisk P."/>
            <person name="Sykes S."/>
            <person name="Wortman J."/>
            <person name="Nusbaum C."/>
            <person name="Birren B."/>
        </authorList>
    </citation>
    <scope>NUCLEOTIDE SEQUENCE [LARGE SCALE GENOMIC DNA]</scope>
    <source>
        <strain evidence="1 2">HuB4-4</strain>
    </source>
</reference>
<organism evidence="1 2">
    <name type="scientific">Bacillus cereus HuB4-4</name>
    <dbReference type="NCBI Taxonomy" id="1053211"/>
    <lineage>
        <taxon>Bacteria</taxon>
        <taxon>Bacillati</taxon>
        <taxon>Bacillota</taxon>
        <taxon>Bacilli</taxon>
        <taxon>Bacillales</taxon>
        <taxon>Bacillaceae</taxon>
        <taxon>Bacillus</taxon>
        <taxon>Bacillus cereus group</taxon>
    </lineage>
</organism>
<gene>
    <name evidence="1" type="ORF">IGM_00902</name>
</gene>
<protein>
    <submittedName>
        <fullName evidence="1">Uncharacterized protein</fullName>
    </submittedName>
</protein>
<accession>A0A9W5VNN1</accession>